<dbReference type="Proteomes" id="UP000232222">
    <property type="component" value="Chromosome"/>
</dbReference>
<dbReference type="AlphaFoldDB" id="A0A2K8NRR1"/>
<keyword evidence="2" id="KW-1185">Reference proteome</keyword>
<accession>A0A2K8NRR1</accession>
<evidence type="ECO:0000313" key="1">
    <source>
        <dbReference type="EMBL" id="ATZ16467.1"/>
    </source>
</evidence>
<dbReference type="InterPro" id="IPR011009">
    <property type="entry name" value="Kinase-like_dom_sf"/>
</dbReference>
<dbReference type="Pfam" id="PF01633">
    <property type="entry name" value="Choline_kinase"/>
    <property type="match status" value="1"/>
</dbReference>
<sequence length="258" mass="31003">MKKTQPLGLTNKIFVKKNHLYKKSIRSSDYFLNRADEKKFYETFSQELFLKVPNTIKKAWGHWWSVMPFYRQASTLPKTELTTEQLKIVKDLIDKLHNLQLDLTIFDPQEFLNLFIKKIGLLPTLECLWPRIQEIIHDYYFDNHTLVVSHNDLIRENFLMVDGEYFLIDFEYVSLNHYLFDYASFISEALDEQEGQRFKDLLKLNAHESKKLNDLILYQNFLWAHWAQYMLEKTKMPIYETIKQQKVAQALHRPKSLE</sequence>
<evidence type="ECO:0000313" key="2">
    <source>
        <dbReference type="Proteomes" id="UP000232222"/>
    </source>
</evidence>
<keyword evidence="1" id="KW-0808">Transferase</keyword>
<dbReference type="EMBL" id="CP024962">
    <property type="protein sequence ID" value="ATZ16467.1"/>
    <property type="molecule type" value="Genomic_DNA"/>
</dbReference>
<dbReference type="GO" id="GO:0016301">
    <property type="term" value="F:kinase activity"/>
    <property type="evidence" value="ECO:0007669"/>
    <property type="project" value="UniProtKB-KW"/>
</dbReference>
<name>A0A2K8NRR1_9MOLU</name>
<reference evidence="1 2" key="1">
    <citation type="submission" date="2017-11" db="EMBL/GenBank/DDBJ databases">
        <title>Genome sequence of Entomoplasma freundtii BARC 318 (ATCC 51999).</title>
        <authorList>
            <person name="Lo W.-S."/>
            <person name="Gasparich G.E."/>
            <person name="Kuo C.-H."/>
        </authorList>
    </citation>
    <scope>NUCLEOTIDE SEQUENCE [LARGE SCALE GENOMIC DNA]</scope>
    <source>
        <strain evidence="1 2">BARC 318</strain>
    </source>
</reference>
<dbReference type="OrthoDB" id="9803871at2"/>
<dbReference type="Gene3D" id="3.90.1200.10">
    <property type="match status" value="1"/>
</dbReference>
<dbReference type="KEGG" id="efr:EFREU_v1c04410"/>
<protein>
    <submittedName>
        <fullName evidence="1">Choline kinase</fullName>
    </submittedName>
</protein>
<dbReference type="SUPFAM" id="SSF56112">
    <property type="entry name" value="Protein kinase-like (PK-like)"/>
    <property type="match status" value="1"/>
</dbReference>
<dbReference type="RefSeq" id="WP_100609462.1">
    <property type="nucleotide sequence ID" value="NZ_CP024962.1"/>
</dbReference>
<organism evidence="1 2">
    <name type="scientific">Entomoplasma freundtii</name>
    <dbReference type="NCBI Taxonomy" id="74700"/>
    <lineage>
        <taxon>Bacteria</taxon>
        <taxon>Bacillati</taxon>
        <taxon>Mycoplasmatota</taxon>
        <taxon>Mollicutes</taxon>
        <taxon>Entomoplasmatales</taxon>
        <taxon>Entomoplasmataceae</taxon>
        <taxon>Entomoplasma</taxon>
    </lineage>
</organism>
<keyword evidence="1" id="KW-0418">Kinase</keyword>
<gene>
    <name evidence="1" type="ORF">EFREU_v1c04410</name>
</gene>
<proteinExistence type="predicted"/>